<reference evidence="1 2" key="1">
    <citation type="journal article" date="2023" name="J. Hered.">
        <title>Chromosome-level genome of the wood stork (Mycteria americana) provides insight into avian chromosome evolution.</title>
        <authorList>
            <person name="Flamio R. Jr."/>
            <person name="Ramstad K.M."/>
        </authorList>
    </citation>
    <scope>NUCLEOTIDE SEQUENCE [LARGE SCALE GENOMIC DNA]</scope>
    <source>
        <strain evidence="1">JAX WOST 10</strain>
    </source>
</reference>
<dbReference type="AlphaFoldDB" id="A0AAN7MKE6"/>
<organism evidence="1 2">
    <name type="scientific">Mycteria americana</name>
    <name type="common">Wood stork</name>
    <dbReference type="NCBI Taxonomy" id="33587"/>
    <lineage>
        <taxon>Eukaryota</taxon>
        <taxon>Metazoa</taxon>
        <taxon>Chordata</taxon>
        <taxon>Craniata</taxon>
        <taxon>Vertebrata</taxon>
        <taxon>Euteleostomi</taxon>
        <taxon>Archelosauria</taxon>
        <taxon>Archosauria</taxon>
        <taxon>Dinosauria</taxon>
        <taxon>Saurischia</taxon>
        <taxon>Theropoda</taxon>
        <taxon>Coelurosauria</taxon>
        <taxon>Aves</taxon>
        <taxon>Neognathae</taxon>
        <taxon>Neoaves</taxon>
        <taxon>Aequornithes</taxon>
        <taxon>Ciconiiformes</taxon>
        <taxon>Ciconiidae</taxon>
        <taxon>Mycteria</taxon>
    </lineage>
</organism>
<accession>A0AAN7MKE6</accession>
<evidence type="ECO:0000313" key="1">
    <source>
        <dbReference type="EMBL" id="KAK4807494.1"/>
    </source>
</evidence>
<protein>
    <submittedName>
        <fullName evidence="1">Uncharacterized protein</fullName>
    </submittedName>
</protein>
<sequence>MMSQGGHSPSSLKGHGDWRNRLMAGSSQLLHAPFKNAQVMSRGTKGSAPERVPLEPVSGCLKEKVTGFTQGYYDLHRCINSWLKNQLDGEAQKTMVNVWYSVWRSRASRVLQGSVLQPALFNPIEESRRYNGGQGCHCKGRKEAGAMDQQEPRDMQQVLTLRVGRVSKRLCGA</sequence>
<proteinExistence type="predicted"/>
<evidence type="ECO:0000313" key="2">
    <source>
        <dbReference type="Proteomes" id="UP001333110"/>
    </source>
</evidence>
<comment type="caution">
    <text evidence="1">The sequence shown here is derived from an EMBL/GenBank/DDBJ whole genome shotgun (WGS) entry which is preliminary data.</text>
</comment>
<dbReference type="EMBL" id="JAUNZN010000029">
    <property type="protein sequence ID" value="KAK4807494.1"/>
    <property type="molecule type" value="Genomic_DNA"/>
</dbReference>
<dbReference type="Proteomes" id="UP001333110">
    <property type="component" value="Unassembled WGS sequence"/>
</dbReference>
<gene>
    <name evidence="1" type="ORF">QYF61_023717</name>
</gene>
<keyword evidence="2" id="KW-1185">Reference proteome</keyword>
<name>A0AAN7MKE6_MYCAM</name>